<evidence type="ECO:0000313" key="2">
    <source>
        <dbReference type="Proteomes" id="UP001597440"/>
    </source>
</evidence>
<name>A0ABW5L3H0_9SPHI</name>
<proteinExistence type="predicted"/>
<dbReference type="RefSeq" id="WP_210353131.1">
    <property type="nucleotide sequence ID" value="NZ_JAEQMU010000001.1"/>
</dbReference>
<gene>
    <name evidence="1" type="ORF">ACFSQW_10090</name>
</gene>
<comment type="caution">
    <text evidence="1">The sequence shown here is derived from an EMBL/GenBank/DDBJ whole genome shotgun (WGS) entry which is preliminary data.</text>
</comment>
<keyword evidence="2" id="KW-1185">Reference proteome</keyword>
<evidence type="ECO:0000313" key="1">
    <source>
        <dbReference type="EMBL" id="MFD2554740.1"/>
    </source>
</evidence>
<dbReference type="Proteomes" id="UP001597440">
    <property type="component" value="Unassembled WGS sequence"/>
</dbReference>
<accession>A0ABW5L3H0</accession>
<dbReference type="EMBL" id="JBHULD010000014">
    <property type="protein sequence ID" value="MFD2554740.1"/>
    <property type="molecule type" value="Genomic_DNA"/>
</dbReference>
<protein>
    <submittedName>
        <fullName evidence="1">Uncharacterized protein</fullName>
    </submittedName>
</protein>
<sequence length="133" mass="15109">MKKYSLDQKGVNEFLNDLRSCSISTQLHEQALILVGLPFWLPMRFILNKEEISYVESLDPDFSLDLADHIVYALNYGLYITLDRQPAPTDGTARGRDSVKVTAFEASQQRSSRTSAISGMEARLTIRIYHEIP</sequence>
<reference evidence="2" key="1">
    <citation type="journal article" date="2019" name="Int. J. Syst. Evol. Microbiol.">
        <title>The Global Catalogue of Microorganisms (GCM) 10K type strain sequencing project: providing services to taxonomists for standard genome sequencing and annotation.</title>
        <authorList>
            <consortium name="The Broad Institute Genomics Platform"/>
            <consortium name="The Broad Institute Genome Sequencing Center for Infectious Disease"/>
            <person name="Wu L."/>
            <person name="Ma J."/>
        </authorList>
    </citation>
    <scope>NUCLEOTIDE SEQUENCE [LARGE SCALE GENOMIC DNA]</scope>
    <source>
        <strain evidence="2">KCTC 52298</strain>
    </source>
</reference>
<organism evidence="1 2">
    <name type="scientific">Sphingobacterium tabacisoli</name>
    <dbReference type="NCBI Taxonomy" id="2044855"/>
    <lineage>
        <taxon>Bacteria</taxon>
        <taxon>Pseudomonadati</taxon>
        <taxon>Bacteroidota</taxon>
        <taxon>Sphingobacteriia</taxon>
        <taxon>Sphingobacteriales</taxon>
        <taxon>Sphingobacteriaceae</taxon>
        <taxon>Sphingobacterium</taxon>
    </lineage>
</organism>